<keyword evidence="5" id="KW-0630">Potassium</keyword>
<feature type="domain" description="Cation/H+ exchanger transmembrane" evidence="11">
    <location>
        <begin position="49"/>
        <end position="429"/>
    </location>
</feature>
<evidence type="ECO:0008006" key="16">
    <source>
        <dbReference type="Google" id="ProtNLM"/>
    </source>
</evidence>
<evidence type="ECO:0000256" key="6">
    <source>
        <dbReference type="ARBA" id="ARBA00022989"/>
    </source>
</evidence>
<comment type="caution">
    <text evidence="14">The sequence shown here is derived from an EMBL/GenBank/DDBJ whole genome shotgun (WGS) entry which is preliminary data.</text>
</comment>
<evidence type="ECO:0000259" key="11">
    <source>
        <dbReference type="Pfam" id="PF00999"/>
    </source>
</evidence>
<dbReference type="Gene3D" id="1.20.1530.20">
    <property type="match status" value="1"/>
</dbReference>
<feature type="transmembrane region" description="Helical" evidence="10">
    <location>
        <begin position="96"/>
        <end position="118"/>
    </location>
</feature>
<feature type="transmembrane region" description="Helical" evidence="10">
    <location>
        <begin position="230"/>
        <end position="257"/>
    </location>
</feature>
<dbReference type="Pfam" id="PF23256">
    <property type="entry name" value="CHX17_2nd"/>
    <property type="match status" value="1"/>
</dbReference>
<evidence type="ECO:0000313" key="14">
    <source>
        <dbReference type="EMBL" id="KAG5515040.1"/>
    </source>
</evidence>
<feature type="transmembrane region" description="Helical" evidence="10">
    <location>
        <begin position="64"/>
        <end position="84"/>
    </location>
</feature>
<feature type="domain" description="Cation/H(+) antiporter C-terminal" evidence="13">
    <location>
        <begin position="624"/>
        <end position="769"/>
    </location>
</feature>
<feature type="transmembrane region" description="Helical" evidence="10">
    <location>
        <begin position="344"/>
        <end position="367"/>
    </location>
</feature>
<evidence type="ECO:0000256" key="4">
    <source>
        <dbReference type="ARBA" id="ARBA00022692"/>
    </source>
</evidence>
<evidence type="ECO:0000256" key="5">
    <source>
        <dbReference type="ARBA" id="ARBA00022958"/>
    </source>
</evidence>
<accession>A0AAV6HM07</accession>
<dbReference type="GO" id="GO:0015297">
    <property type="term" value="F:antiporter activity"/>
    <property type="evidence" value="ECO:0007669"/>
    <property type="project" value="InterPro"/>
</dbReference>
<dbReference type="InterPro" id="IPR057291">
    <property type="entry name" value="CHX17_2nd"/>
</dbReference>
<feature type="transmembrane region" description="Helical" evidence="10">
    <location>
        <begin position="379"/>
        <end position="398"/>
    </location>
</feature>
<evidence type="ECO:0000313" key="15">
    <source>
        <dbReference type="Proteomes" id="UP000823749"/>
    </source>
</evidence>
<feature type="transmembrane region" description="Helical" evidence="10">
    <location>
        <begin position="165"/>
        <end position="186"/>
    </location>
</feature>
<evidence type="ECO:0000256" key="10">
    <source>
        <dbReference type="SAM" id="Phobius"/>
    </source>
</evidence>
<name>A0AAV6HM07_9ERIC</name>
<dbReference type="Proteomes" id="UP000823749">
    <property type="component" value="Chromosome 13"/>
</dbReference>
<evidence type="ECO:0000259" key="12">
    <source>
        <dbReference type="Pfam" id="PF23256"/>
    </source>
</evidence>
<feature type="transmembrane region" description="Helical" evidence="10">
    <location>
        <begin position="269"/>
        <end position="293"/>
    </location>
</feature>
<dbReference type="Gene3D" id="3.40.50.12370">
    <property type="match status" value="1"/>
</dbReference>
<dbReference type="InterPro" id="IPR057290">
    <property type="entry name" value="CHX17_C"/>
</dbReference>
<organism evidence="14 15">
    <name type="scientific">Rhododendron griersonianum</name>
    <dbReference type="NCBI Taxonomy" id="479676"/>
    <lineage>
        <taxon>Eukaryota</taxon>
        <taxon>Viridiplantae</taxon>
        <taxon>Streptophyta</taxon>
        <taxon>Embryophyta</taxon>
        <taxon>Tracheophyta</taxon>
        <taxon>Spermatophyta</taxon>
        <taxon>Magnoliopsida</taxon>
        <taxon>eudicotyledons</taxon>
        <taxon>Gunneridae</taxon>
        <taxon>Pentapetalae</taxon>
        <taxon>asterids</taxon>
        <taxon>Ericales</taxon>
        <taxon>Ericaceae</taxon>
        <taxon>Ericoideae</taxon>
        <taxon>Rhodoreae</taxon>
        <taxon>Rhododendron</taxon>
    </lineage>
</organism>
<keyword evidence="15" id="KW-1185">Reference proteome</keyword>
<dbReference type="InterPro" id="IPR038770">
    <property type="entry name" value="Na+/solute_symporter_sf"/>
</dbReference>
<keyword evidence="4 10" id="KW-0812">Transmembrane</keyword>
<dbReference type="GO" id="GO:1902600">
    <property type="term" value="P:proton transmembrane transport"/>
    <property type="evidence" value="ECO:0007669"/>
    <property type="project" value="InterPro"/>
</dbReference>
<feature type="transmembrane region" description="Helical" evidence="10">
    <location>
        <begin position="410"/>
        <end position="433"/>
    </location>
</feature>
<dbReference type="GO" id="GO:0016020">
    <property type="term" value="C:membrane"/>
    <property type="evidence" value="ECO:0007669"/>
    <property type="project" value="UniProtKB-SubCell"/>
</dbReference>
<comment type="subcellular location">
    <subcellularLocation>
        <location evidence="1">Membrane</location>
        <topology evidence="1">Multi-pass membrane protein</topology>
    </subcellularLocation>
</comment>
<dbReference type="EMBL" id="JACTNZ010000013">
    <property type="protein sequence ID" value="KAG5515040.1"/>
    <property type="molecule type" value="Genomic_DNA"/>
</dbReference>
<keyword evidence="6 10" id="KW-1133">Transmembrane helix</keyword>
<evidence type="ECO:0000256" key="1">
    <source>
        <dbReference type="ARBA" id="ARBA00004141"/>
    </source>
</evidence>
<gene>
    <name evidence="14" type="ORF">RHGRI_036169</name>
</gene>
<evidence type="ECO:0000256" key="2">
    <source>
        <dbReference type="ARBA" id="ARBA00022448"/>
    </source>
</evidence>
<keyword evidence="3" id="KW-0633">Potassium transport</keyword>
<feature type="transmembrane region" description="Helical" evidence="10">
    <location>
        <begin position="35"/>
        <end position="52"/>
    </location>
</feature>
<evidence type="ECO:0000259" key="13">
    <source>
        <dbReference type="Pfam" id="PF23259"/>
    </source>
</evidence>
<comment type="similarity">
    <text evidence="9">Belongs to the monovalent cation:proton antiporter 2 (CPA2) transporter (TC 2.A.37) family. CHX (TC 2.A.37.4) subfamily.</text>
</comment>
<feature type="domain" description="Cation/H(+) antiporter central" evidence="12">
    <location>
        <begin position="487"/>
        <end position="614"/>
    </location>
</feature>
<protein>
    <recommendedName>
        <fullName evidence="16">Cation/H+ exchanger domain-containing protein</fullName>
    </recommendedName>
</protein>
<dbReference type="Pfam" id="PF00999">
    <property type="entry name" value="Na_H_Exchanger"/>
    <property type="match status" value="1"/>
</dbReference>
<feature type="transmembrane region" description="Helical" evidence="10">
    <location>
        <begin position="130"/>
        <end position="153"/>
    </location>
</feature>
<evidence type="ECO:0000256" key="7">
    <source>
        <dbReference type="ARBA" id="ARBA00023065"/>
    </source>
</evidence>
<dbReference type="GO" id="GO:0006885">
    <property type="term" value="P:regulation of pH"/>
    <property type="evidence" value="ECO:0007669"/>
    <property type="project" value="TreeGrafter"/>
</dbReference>
<evidence type="ECO:0000256" key="8">
    <source>
        <dbReference type="ARBA" id="ARBA00023136"/>
    </source>
</evidence>
<dbReference type="InterPro" id="IPR050794">
    <property type="entry name" value="CPA2_transporter"/>
</dbReference>
<dbReference type="PANTHER" id="PTHR32468:SF66">
    <property type="entry name" value="CATION_H+ EXCHANGER DOMAIN-CONTAINING PROTEIN"/>
    <property type="match status" value="1"/>
</dbReference>
<dbReference type="AlphaFoldDB" id="A0AAV6HM07"/>
<proteinExistence type="inferred from homology"/>
<dbReference type="GO" id="GO:0006813">
    <property type="term" value="P:potassium ion transport"/>
    <property type="evidence" value="ECO:0007669"/>
    <property type="project" value="UniProtKB-KW"/>
</dbReference>
<feature type="transmembrane region" description="Helical" evidence="10">
    <location>
        <begin position="313"/>
        <end position="332"/>
    </location>
</feature>
<keyword evidence="2" id="KW-0813">Transport</keyword>
<evidence type="ECO:0000256" key="3">
    <source>
        <dbReference type="ARBA" id="ARBA00022538"/>
    </source>
</evidence>
<feature type="transmembrane region" description="Helical" evidence="10">
    <location>
        <begin position="198"/>
        <end position="218"/>
    </location>
</feature>
<keyword evidence="7" id="KW-0406">Ion transport</keyword>
<dbReference type="InterPro" id="IPR006153">
    <property type="entry name" value="Cation/H_exchanger_TM"/>
</dbReference>
<dbReference type="GO" id="GO:0012505">
    <property type="term" value="C:endomembrane system"/>
    <property type="evidence" value="ECO:0007669"/>
    <property type="project" value="TreeGrafter"/>
</dbReference>
<sequence>MDVTDAVNKTYICFEQRPTRSRGIFYGDNPFSCSSSILLAQLCISAVLTSALQSLITPLGETSFVAQTLVGLALGPWVLGKAAGSVRDLIFPLDSIYVSETASYFGLTFFLFLVGVKMDATSLRKSEKRAIVIGMCTFFIPLALNHALAVLLLHSVTMGPVLHHSLLWIASFECLSSFHVISCLLHDLKLLNSELGRLAISASMISGTCSWIWSLTLFMIRQSYISGRNILPQMCALVTCLIVTIVYILRPILFWIVRRTGEDKAIKEIYIFLVFVMVLGCSLLGELIGQHFLLGPMILGLAVPAGPPLGTALVAKLDSFVSSMLLPIYFVVTGAHLDFSDISIRTFGIVELLAFFGFVWKVMGIMVPSLYYRMSVKDAVSLSLVMSTQGISEVLVIGRATHLGYIDKESYTLIFMSMLFLSAATTPIVKVLYNPSKKYIAHKRRTIQHTKPGAELRLLACIYHEDHTPSIINLLEASNPTPKSPVFFYPVHLIELSGRSAPLLVAHQLGKRPAFNPHDSDRIVNAFRLYEQHNQGTVIVNPFTAISPFETMHDEVCALALDKKVSMLILPFHKFGGMEEAEVSANAARAVNRNILRMAPCSVGILVDRGTLGRSSHNVTSRTSYSISVIFLGGQDDREALAYANRMAKHPNVAISVVRLVEYSINKFKITNDMERDIELINEFRISNARSECCDYKEEVVSDTVEAVSVVRAMENSFDLILVGRRHEGHSALLHGLQEWNEFPELGFFGDMLSSSDSNCRVSVLVVQQGNVGGETMIESPKCAVVDVSSYDNGTVRPTNSNWSNG</sequence>
<dbReference type="PANTHER" id="PTHR32468">
    <property type="entry name" value="CATION/H + ANTIPORTER"/>
    <property type="match status" value="1"/>
</dbReference>
<keyword evidence="8 10" id="KW-0472">Membrane</keyword>
<dbReference type="Pfam" id="PF23259">
    <property type="entry name" value="CHX17_C"/>
    <property type="match status" value="1"/>
</dbReference>
<reference evidence="14 15" key="1">
    <citation type="submission" date="2020-08" db="EMBL/GenBank/DDBJ databases">
        <title>Plant Genome Project.</title>
        <authorList>
            <person name="Zhang R.-G."/>
        </authorList>
    </citation>
    <scope>NUCLEOTIDE SEQUENCE [LARGE SCALE GENOMIC DNA]</scope>
    <source>
        <strain evidence="14">WSP0</strain>
        <tissue evidence="14">Leaf</tissue>
    </source>
</reference>
<evidence type="ECO:0000256" key="9">
    <source>
        <dbReference type="ARBA" id="ARBA00038341"/>
    </source>
</evidence>